<comment type="caution">
    <text evidence="7">The sequence shown here is derived from an EMBL/GenBank/DDBJ whole genome shotgun (WGS) entry which is preliminary data.</text>
</comment>
<accession>A0A066XWR8</accession>
<keyword evidence="8" id="KW-1185">Reference proteome</keyword>
<dbReference type="eggNOG" id="KOG1231">
    <property type="taxonomic scope" value="Eukaryota"/>
</dbReference>
<dbReference type="HOGENOM" id="CLU_018354_10_0_1"/>
<dbReference type="InterPro" id="IPR050416">
    <property type="entry name" value="FAD-linked_Oxidoreductase"/>
</dbReference>
<keyword evidence="3" id="KW-0285">Flavoprotein</keyword>
<feature type="domain" description="FAD-binding PCMH-type" evidence="6">
    <location>
        <begin position="60"/>
        <end position="237"/>
    </location>
</feature>
<dbReference type="Gene3D" id="3.30.465.10">
    <property type="match status" value="1"/>
</dbReference>
<evidence type="ECO:0000256" key="4">
    <source>
        <dbReference type="ARBA" id="ARBA00022827"/>
    </source>
</evidence>
<dbReference type="InterPro" id="IPR006094">
    <property type="entry name" value="Oxid_FAD_bind_N"/>
</dbReference>
<sequence>MAFESPAQDRNQPVTGSSRAEIASDAADLLPLLDLSPSILIYTQSTAHFHQVWLSPTCRYSAPPRAIVCPRSDAEVAHLLRLCSGLAPESPSGSRQSMTIRGGGHDSFGRSTLGGGIVLDTRHLDSIVLAQDKKTVRVGAGVLAGTLLPFLAPHGVFTPVGYCSTVGYTGWCLGGGFGVFTASYGAGAEGLVGARLVAADGRVVDSDDDPELFWGLRGAGNGNFGVVVEVRAKVYPEPRILGGYLAYPNGEAEQVLGRFGEEYEREIPDEFNGDIIWASIPDTGPVVSFMFVWTPRDGQDQNAGWAYLEKLKGLGTVVFNTVQETTPAGFLDTLDATFKDFVGAPFYVLSPTVANHTSEFGRIIASRPTPSNGHAVGGTHFVHGVFEKQNPAVALPNTRHVTITLFGSAEKHHEMDGPEMDVVREWVDGFVADVDNAGIGLPPSYVSFSKSDIDLDRFYGKDNADRLRMLKSSQMSSPQMLDQNSSSYYV</sequence>
<reference evidence="8" key="1">
    <citation type="journal article" date="2014" name="Genome Announc.">
        <title>Draft genome sequence of Colletotrichum sublineola, a destructive pathogen of cultivated sorghum.</title>
        <authorList>
            <person name="Baroncelli R."/>
            <person name="Sanz-Martin J.M."/>
            <person name="Rech G.E."/>
            <person name="Sukno S.A."/>
            <person name="Thon M.R."/>
        </authorList>
    </citation>
    <scope>NUCLEOTIDE SEQUENCE [LARGE SCALE GENOMIC DNA]</scope>
    <source>
        <strain evidence="8">TX430BB</strain>
    </source>
</reference>
<proteinExistence type="inferred from homology"/>
<comment type="similarity">
    <text evidence="2">Belongs to the oxygen-dependent FAD-linked oxidoreductase family.</text>
</comment>
<dbReference type="Pfam" id="PF01565">
    <property type="entry name" value="FAD_binding_4"/>
    <property type="match status" value="1"/>
</dbReference>
<dbReference type="GO" id="GO:0071949">
    <property type="term" value="F:FAD binding"/>
    <property type="evidence" value="ECO:0007669"/>
    <property type="project" value="InterPro"/>
</dbReference>
<dbReference type="PANTHER" id="PTHR42973">
    <property type="entry name" value="BINDING OXIDOREDUCTASE, PUTATIVE (AFU_ORTHOLOGUE AFUA_1G17690)-RELATED"/>
    <property type="match status" value="1"/>
</dbReference>
<dbReference type="STRING" id="1173701.A0A066XWR8"/>
<dbReference type="InterPro" id="IPR016166">
    <property type="entry name" value="FAD-bd_PCMH"/>
</dbReference>
<evidence type="ECO:0000256" key="1">
    <source>
        <dbReference type="ARBA" id="ARBA00001974"/>
    </source>
</evidence>
<dbReference type="Proteomes" id="UP000027238">
    <property type="component" value="Unassembled WGS sequence"/>
</dbReference>
<dbReference type="OrthoDB" id="407275at2759"/>
<keyword evidence="4" id="KW-0274">FAD</keyword>
<dbReference type="PANTHER" id="PTHR42973:SF39">
    <property type="entry name" value="FAD-BINDING PCMH-TYPE DOMAIN-CONTAINING PROTEIN"/>
    <property type="match status" value="1"/>
</dbReference>
<evidence type="ECO:0000256" key="3">
    <source>
        <dbReference type="ARBA" id="ARBA00022630"/>
    </source>
</evidence>
<evidence type="ECO:0000256" key="2">
    <source>
        <dbReference type="ARBA" id="ARBA00005466"/>
    </source>
</evidence>
<dbReference type="PROSITE" id="PS51387">
    <property type="entry name" value="FAD_PCMH"/>
    <property type="match status" value="1"/>
</dbReference>
<name>A0A066XWR8_COLSU</name>
<dbReference type="GO" id="GO:0016491">
    <property type="term" value="F:oxidoreductase activity"/>
    <property type="evidence" value="ECO:0007669"/>
    <property type="project" value="UniProtKB-KW"/>
</dbReference>
<dbReference type="InterPro" id="IPR016169">
    <property type="entry name" value="FAD-bd_PCMH_sub2"/>
</dbReference>
<evidence type="ECO:0000313" key="7">
    <source>
        <dbReference type="EMBL" id="KDN70186.1"/>
    </source>
</evidence>
<evidence type="ECO:0000256" key="5">
    <source>
        <dbReference type="ARBA" id="ARBA00023002"/>
    </source>
</evidence>
<evidence type="ECO:0000313" key="8">
    <source>
        <dbReference type="Proteomes" id="UP000027238"/>
    </source>
</evidence>
<dbReference type="Gene3D" id="3.30.43.10">
    <property type="entry name" value="Uridine Diphospho-n-acetylenolpyruvylglucosamine Reductase, domain 2"/>
    <property type="match status" value="1"/>
</dbReference>
<dbReference type="AlphaFoldDB" id="A0A066XWR8"/>
<dbReference type="Gene3D" id="3.40.462.20">
    <property type="match status" value="1"/>
</dbReference>
<gene>
    <name evidence="7" type="ORF">CSUB01_07849</name>
</gene>
<dbReference type="InterPro" id="IPR016167">
    <property type="entry name" value="FAD-bd_PCMH_sub1"/>
</dbReference>
<dbReference type="EMBL" id="JMSE01000380">
    <property type="protein sequence ID" value="KDN70186.1"/>
    <property type="molecule type" value="Genomic_DNA"/>
</dbReference>
<keyword evidence="5" id="KW-0560">Oxidoreductase</keyword>
<organism evidence="7 8">
    <name type="scientific">Colletotrichum sublineola</name>
    <name type="common">Sorghum anthracnose fungus</name>
    <dbReference type="NCBI Taxonomy" id="1173701"/>
    <lineage>
        <taxon>Eukaryota</taxon>
        <taxon>Fungi</taxon>
        <taxon>Dikarya</taxon>
        <taxon>Ascomycota</taxon>
        <taxon>Pezizomycotina</taxon>
        <taxon>Sordariomycetes</taxon>
        <taxon>Hypocreomycetidae</taxon>
        <taxon>Glomerellales</taxon>
        <taxon>Glomerellaceae</taxon>
        <taxon>Colletotrichum</taxon>
        <taxon>Colletotrichum graminicola species complex</taxon>
    </lineage>
</organism>
<comment type="cofactor">
    <cofactor evidence="1">
        <name>FAD</name>
        <dbReference type="ChEBI" id="CHEBI:57692"/>
    </cofactor>
</comment>
<dbReference type="InterPro" id="IPR036318">
    <property type="entry name" value="FAD-bd_PCMH-like_sf"/>
</dbReference>
<dbReference type="OMA" id="RSSPHYE"/>
<dbReference type="SUPFAM" id="SSF56176">
    <property type="entry name" value="FAD-binding/transporter-associated domain-like"/>
    <property type="match status" value="1"/>
</dbReference>
<evidence type="ECO:0000259" key="6">
    <source>
        <dbReference type="PROSITE" id="PS51387"/>
    </source>
</evidence>
<protein>
    <recommendedName>
        <fullName evidence="6">FAD-binding PCMH-type domain-containing protein</fullName>
    </recommendedName>
</protein>